<organism evidence="2 3">
    <name type="scientific">Anabaenopsis elenkinii CCIBt3563</name>
    <dbReference type="NCBI Taxonomy" id="2779889"/>
    <lineage>
        <taxon>Bacteria</taxon>
        <taxon>Bacillati</taxon>
        <taxon>Cyanobacteriota</taxon>
        <taxon>Cyanophyceae</taxon>
        <taxon>Nostocales</taxon>
        <taxon>Nodulariaceae</taxon>
        <taxon>Anabaenopsis</taxon>
    </lineage>
</organism>
<dbReference type="Pfam" id="PF04014">
    <property type="entry name" value="MazE_antitoxin"/>
    <property type="match status" value="1"/>
</dbReference>
<dbReference type="GO" id="GO:0003677">
    <property type="term" value="F:DNA binding"/>
    <property type="evidence" value="ECO:0007669"/>
    <property type="project" value="UniProtKB-KW"/>
</dbReference>
<dbReference type="KEGG" id="aee:IM676_03100"/>
<dbReference type="RefSeq" id="WP_200988874.1">
    <property type="nucleotide sequence ID" value="NZ_CP063311.1"/>
</dbReference>
<dbReference type="InterPro" id="IPR039052">
    <property type="entry name" value="Antitox_PemI-like"/>
</dbReference>
<keyword evidence="3" id="KW-1185">Reference proteome</keyword>
<dbReference type="GO" id="GO:0097351">
    <property type="term" value="F:toxin sequestering activity"/>
    <property type="evidence" value="ECO:0007669"/>
    <property type="project" value="InterPro"/>
</dbReference>
<sequence length="79" mass="8651">MAIIVNKWGNSLGLRIPQPIASEIGLTVGSVVNIEVVGNKIVISPIRKKYQLHELLEGVTPNLVGGEYDWGEPVGEEEW</sequence>
<dbReference type="AlphaFoldDB" id="A0A7S6TZP3"/>
<evidence type="ECO:0000313" key="2">
    <source>
        <dbReference type="EMBL" id="QOV23325.1"/>
    </source>
</evidence>
<reference evidence="3" key="1">
    <citation type="submission" date="2020-10" db="EMBL/GenBank/DDBJ databases">
        <title>Genome-based taxonomic classification of the species Anabaenopsis elenkinii.</title>
        <authorList>
            <person name="Delbaje E."/>
            <person name="Andreote A.P.D."/>
            <person name="Pellegrinetti T.A."/>
            <person name="Cruz R.B."/>
            <person name="Branco L.H.Z."/>
            <person name="Fiore M.F."/>
        </authorList>
    </citation>
    <scope>NUCLEOTIDE SEQUENCE [LARGE SCALE GENOMIC DNA]</scope>
    <source>
        <strain evidence="3">CCIBt3563</strain>
    </source>
</reference>
<dbReference type="InterPro" id="IPR007159">
    <property type="entry name" value="SpoVT-AbrB_dom"/>
</dbReference>
<dbReference type="SMART" id="SM00966">
    <property type="entry name" value="SpoVT_AbrB"/>
    <property type="match status" value="1"/>
</dbReference>
<dbReference type="SUPFAM" id="SSF89447">
    <property type="entry name" value="AbrB/MazE/MraZ-like"/>
    <property type="match status" value="1"/>
</dbReference>
<proteinExistence type="predicted"/>
<protein>
    <submittedName>
        <fullName evidence="2">AbrB/MazE/SpoVT family DNA-binding domain-containing protein</fullName>
    </submittedName>
</protein>
<name>A0A7S6TZP3_9CYAN</name>
<evidence type="ECO:0000313" key="3">
    <source>
        <dbReference type="Proteomes" id="UP000593846"/>
    </source>
</evidence>
<feature type="domain" description="SpoVT-AbrB" evidence="1">
    <location>
        <begin position="6"/>
        <end position="51"/>
    </location>
</feature>
<accession>A0A7S6TZP3</accession>
<dbReference type="EMBL" id="CP063311">
    <property type="protein sequence ID" value="QOV23325.1"/>
    <property type="molecule type" value="Genomic_DNA"/>
</dbReference>
<gene>
    <name evidence="2" type="ORF">IM676_03100</name>
</gene>
<dbReference type="Proteomes" id="UP000593846">
    <property type="component" value="Chromosome"/>
</dbReference>
<dbReference type="PANTHER" id="PTHR40516">
    <property type="entry name" value="ANTITOXIN CHPS-RELATED"/>
    <property type="match status" value="1"/>
</dbReference>
<dbReference type="PANTHER" id="PTHR40516:SF1">
    <property type="entry name" value="ANTITOXIN CHPS-RELATED"/>
    <property type="match status" value="1"/>
</dbReference>
<keyword evidence="2" id="KW-0238">DNA-binding</keyword>
<dbReference type="Gene3D" id="2.10.260.10">
    <property type="match status" value="1"/>
</dbReference>
<dbReference type="InterPro" id="IPR037914">
    <property type="entry name" value="SpoVT-AbrB_sf"/>
</dbReference>
<evidence type="ECO:0000259" key="1">
    <source>
        <dbReference type="SMART" id="SM00966"/>
    </source>
</evidence>